<name>A0A0R2C860_9LACO</name>
<comment type="similarity">
    <text evidence="2">Belongs to the guanylate kinase family.</text>
</comment>
<comment type="caution">
    <text evidence="7">The sequence shown here is derived from an EMBL/GenBank/DDBJ whole genome shotgun (WGS) entry which is preliminary data.</text>
</comment>
<evidence type="ECO:0000256" key="5">
    <source>
        <dbReference type="ARBA" id="ARBA00048594"/>
    </source>
</evidence>
<evidence type="ECO:0000256" key="4">
    <source>
        <dbReference type="ARBA" id="ARBA00022777"/>
    </source>
</evidence>
<evidence type="ECO:0000259" key="6">
    <source>
        <dbReference type="PROSITE" id="PS50052"/>
    </source>
</evidence>
<keyword evidence="4 7" id="KW-0418">Kinase</keyword>
<comment type="catalytic activity">
    <reaction evidence="5">
        <text>GMP + ATP = GDP + ADP</text>
        <dbReference type="Rhea" id="RHEA:20780"/>
        <dbReference type="ChEBI" id="CHEBI:30616"/>
        <dbReference type="ChEBI" id="CHEBI:58115"/>
        <dbReference type="ChEBI" id="CHEBI:58189"/>
        <dbReference type="ChEBI" id="CHEBI:456216"/>
        <dbReference type="EC" id="2.7.4.8"/>
    </reaction>
</comment>
<sequence length="200" mass="22383">MATTKRLLVITGATGTGKTSVQHYLRARYGIDRIITHTTRPQRTGEVDGRDYYFEDDASFGQNHFIEHVHYAGYQYGSSFEGLDRAFAQADVASIVLDTAGAITYVQRVRKYRVEPIFMTITDPSVLARRLQQRGDDVQMINQRIASAEFERDLALPPELVGKAHVVVNDDWDQARAAVDALLNTWGVHPRAGEENVTAS</sequence>
<dbReference type="AlphaFoldDB" id="A0A0R2C860"/>
<dbReference type="SMART" id="SM00072">
    <property type="entry name" value="GuKc"/>
    <property type="match status" value="1"/>
</dbReference>
<dbReference type="GO" id="GO:0004385">
    <property type="term" value="F:GMP kinase activity"/>
    <property type="evidence" value="ECO:0007669"/>
    <property type="project" value="UniProtKB-EC"/>
</dbReference>
<evidence type="ECO:0000313" key="8">
    <source>
        <dbReference type="Proteomes" id="UP000051789"/>
    </source>
</evidence>
<feature type="domain" description="Guanylate kinase-like" evidence="6">
    <location>
        <begin position="5"/>
        <end position="184"/>
    </location>
</feature>
<dbReference type="Gene3D" id="3.40.50.300">
    <property type="entry name" value="P-loop containing nucleotide triphosphate hydrolases"/>
    <property type="match status" value="1"/>
</dbReference>
<evidence type="ECO:0000256" key="3">
    <source>
        <dbReference type="ARBA" id="ARBA00022679"/>
    </source>
</evidence>
<reference evidence="7 8" key="1">
    <citation type="journal article" date="2015" name="Genome Announc.">
        <title>Expanding the biotechnology potential of lactobacilli through comparative genomics of 213 strains and associated genera.</title>
        <authorList>
            <person name="Sun Z."/>
            <person name="Harris H.M."/>
            <person name="McCann A."/>
            <person name="Guo C."/>
            <person name="Argimon S."/>
            <person name="Zhang W."/>
            <person name="Yang X."/>
            <person name="Jeffery I.B."/>
            <person name="Cooney J.C."/>
            <person name="Kagawa T.F."/>
            <person name="Liu W."/>
            <person name="Song Y."/>
            <person name="Salvetti E."/>
            <person name="Wrobel A."/>
            <person name="Rasinkangas P."/>
            <person name="Parkhill J."/>
            <person name="Rea M.C."/>
            <person name="O'Sullivan O."/>
            <person name="Ritari J."/>
            <person name="Douillard F.P."/>
            <person name="Paul Ross R."/>
            <person name="Yang R."/>
            <person name="Briner A.E."/>
            <person name="Felis G.E."/>
            <person name="de Vos W.M."/>
            <person name="Barrangou R."/>
            <person name="Klaenhammer T.R."/>
            <person name="Caufield P.W."/>
            <person name="Cui Y."/>
            <person name="Zhang H."/>
            <person name="O'Toole P.W."/>
        </authorList>
    </citation>
    <scope>NUCLEOTIDE SEQUENCE [LARGE SCALE GENOMIC DNA]</scope>
    <source>
        <strain evidence="7 8">DSM 22698</strain>
    </source>
</reference>
<dbReference type="CDD" id="cd00071">
    <property type="entry name" value="GMPK"/>
    <property type="match status" value="1"/>
</dbReference>
<dbReference type="OrthoDB" id="1033810at2"/>
<accession>A0A0R2C860</accession>
<dbReference type="InterPro" id="IPR008145">
    <property type="entry name" value="GK/Ca_channel_bsu"/>
</dbReference>
<evidence type="ECO:0000313" key="7">
    <source>
        <dbReference type="EMBL" id="KRM87578.1"/>
    </source>
</evidence>
<evidence type="ECO:0000256" key="1">
    <source>
        <dbReference type="ARBA" id="ARBA00003531"/>
    </source>
</evidence>
<protein>
    <submittedName>
        <fullName evidence="7">Guanylate kinase</fullName>
    </submittedName>
</protein>
<dbReference type="PATRIC" id="fig|1423810.4.peg.1119"/>
<dbReference type="RefSeq" id="WP_054749767.1">
    <property type="nucleotide sequence ID" value="NZ_AYZK01000002.1"/>
</dbReference>
<gene>
    <name evidence="7" type="ORF">FD19_GL001090</name>
</gene>
<dbReference type="Pfam" id="PF00625">
    <property type="entry name" value="Guanylate_kin"/>
    <property type="match status" value="1"/>
</dbReference>
<keyword evidence="3" id="KW-0808">Transferase</keyword>
<dbReference type="SUPFAM" id="SSF52540">
    <property type="entry name" value="P-loop containing nucleoside triphosphate hydrolases"/>
    <property type="match status" value="1"/>
</dbReference>
<evidence type="ECO:0000256" key="2">
    <source>
        <dbReference type="ARBA" id="ARBA00005790"/>
    </source>
</evidence>
<dbReference type="PANTHER" id="PTHR23117">
    <property type="entry name" value="GUANYLATE KINASE-RELATED"/>
    <property type="match status" value="1"/>
</dbReference>
<organism evidence="7 8">
    <name type="scientific">Lacticaseibacillus thailandensis DSM 22698 = JCM 13996</name>
    <dbReference type="NCBI Taxonomy" id="1423810"/>
    <lineage>
        <taxon>Bacteria</taxon>
        <taxon>Bacillati</taxon>
        <taxon>Bacillota</taxon>
        <taxon>Bacilli</taxon>
        <taxon>Lactobacillales</taxon>
        <taxon>Lactobacillaceae</taxon>
        <taxon>Lacticaseibacillus</taxon>
    </lineage>
</organism>
<comment type="function">
    <text evidence="1">Essential for recycling GMP and indirectly, cGMP.</text>
</comment>
<dbReference type="PANTHER" id="PTHR23117:SF13">
    <property type="entry name" value="GUANYLATE KINASE"/>
    <property type="match status" value="1"/>
</dbReference>
<keyword evidence="8" id="KW-1185">Reference proteome</keyword>
<dbReference type="InterPro" id="IPR008144">
    <property type="entry name" value="Guanylate_kin-like_dom"/>
</dbReference>
<dbReference type="GO" id="GO:0005829">
    <property type="term" value="C:cytosol"/>
    <property type="evidence" value="ECO:0007669"/>
    <property type="project" value="TreeGrafter"/>
</dbReference>
<dbReference type="EMBL" id="AYZK01000002">
    <property type="protein sequence ID" value="KRM87578.1"/>
    <property type="molecule type" value="Genomic_DNA"/>
</dbReference>
<dbReference type="PROSITE" id="PS50052">
    <property type="entry name" value="GUANYLATE_KINASE_2"/>
    <property type="match status" value="1"/>
</dbReference>
<dbReference type="STRING" id="1423810.FD19_GL001090"/>
<proteinExistence type="inferred from homology"/>
<dbReference type="Proteomes" id="UP000051789">
    <property type="component" value="Unassembled WGS sequence"/>
</dbReference>
<dbReference type="InterPro" id="IPR027417">
    <property type="entry name" value="P-loop_NTPase"/>
</dbReference>